<accession>A0A1V9GW42</accession>
<proteinExistence type="predicted"/>
<dbReference type="AlphaFoldDB" id="A0A1V9GW42"/>
<gene>
    <name evidence="1" type="ORF">IA54_011890</name>
</gene>
<reference evidence="1 2" key="1">
    <citation type="journal article" date="2016" name="Plant Pathol.">
        <title>Genetic characterization of strains named as Xanthomonas axonopodis pv. dieffenbachiae leads to a taxonomic revision of the X. axonopodis species complex.</title>
        <authorList>
            <person name="Constantin E.C."/>
            <person name="Cleenwerck I."/>
            <person name="Maes M."/>
            <person name="Baeyen S."/>
            <person name="Van Malderghem C."/>
            <person name="De Vos P."/>
            <person name="Cottyn B."/>
        </authorList>
    </citation>
    <scope>NUCLEOTIDE SEQUENCE [LARGE SCALE GENOMIC DNA]</scope>
    <source>
        <strain evidence="2">LMG9055</strain>
    </source>
</reference>
<comment type="caution">
    <text evidence="1">The sequence shown here is derived from an EMBL/GenBank/DDBJ whole genome shotgun (WGS) entry which is preliminary data.</text>
</comment>
<reference evidence="1 2" key="2">
    <citation type="journal article" date="2017" name="Plant Pathol.">
        <title>Pathogenicity and virulence gene content of Xanthomonas strains infecting Araceae, formerly known as Xanthomonas axonopodis pv. dieffenbachiae.</title>
        <authorList>
            <person name="Constantin E.C."/>
            <person name="Haegeman A."/>
            <person name="Van Vaerenbergh J."/>
            <person name="Baeyen S."/>
            <person name="Van Malderghem C."/>
            <person name="Maes M."/>
            <person name="Cottyn B."/>
        </authorList>
    </citation>
    <scope>NUCLEOTIDE SEQUENCE [LARGE SCALE GENOMIC DNA]</scope>
    <source>
        <strain evidence="2">LMG9055</strain>
    </source>
</reference>
<evidence type="ECO:0000313" key="2">
    <source>
        <dbReference type="Proteomes" id="UP000050343"/>
    </source>
</evidence>
<dbReference type="Proteomes" id="UP000050343">
    <property type="component" value="Unassembled WGS sequence"/>
</dbReference>
<protein>
    <submittedName>
        <fullName evidence="1">Uncharacterized protein</fullName>
    </submittedName>
</protein>
<sequence>MTARYRQIVALSRDCIEEIDTGGRITSPNLNGLVRLGASSADQRSQTPALLALHGGAGE</sequence>
<organism evidence="1 2">
    <name type="scientific">Xanthomonas phaseoli pv. syngonii LMG 9055</name>
    <dbReference type="NCBI Taxonomy" id="1437878"/>
    <lineage>
        <taxon>Bacteria</taxon>
        <taxon>Pseudomonadati</taxon>
        <taxon>Pseudomonadota</taxon>
        <taxon>Gammaproteobacteria</taxon>
        <taxon>Lysobacterales</taxon>
        <taxon>Lysobacteraceae</taxon>
        <taxon>Xanthomonas</taxon>
    </lineage>
</organism>
<evidence type="ECO:0000313" key="1">
    <source>
        <dbReference type="EMBL" id="OQP74722.1"/>
    </source>
</evidence>
<name>A0A1V9GW42_9XANT</name>
<dbReference type="EMBL" id="JPUO02000208">
    <property type="protein sequence ID" value="OQP74722.1"/>
    <property type="molecule type" value="Genomic_DNA"/>
</dbReference>